<dbReference type="FunFam" id="1.25.40.10:FF:000201">
    <property type="entry name" value="Pentatricopeptide repeat-containing protein mitochondrial"/>
    <property type="match status" value="1"/>
</dbReference>
<dbReference type="InterPro" id="IPR046960">
    <property type="entry name" value="PPR_At4g14850-like_plant"/>
</dbReference>
<dbReference type="InterPro" id="IPR011990">
    <property type="entry name" value="TPR-like_helical_dom_sf"/>
</dbReference>
<dbReference type="Pfam" id="PF14432">
    <property type="entry name" value="DYW_deaminase"/>
    <property type="match status" value="1"/>
</dbReference>
<dbReference type="SUPFAM" id="SSF48452">
    <property type="entry name" value="TPR-like"/>
    <property type="match status" value="1"/>
</dbReference>
<organism evidence="5 6">
    <name type="scientific">Carnegiea gigantea</name>
    <dbReference type="NCBI Taxonomy" id="171969"/>
    <lineage>
        <taxon>Eukaryota</taxon>
        <taxon>Viridiplantae</taxon>
        <taxon>Streptophyta</taxon>
        <taxon>Embryophyta</taxon>
        <taxon>Tracheophyta</taxon>
        <taxon>Spermatophyta</taxon>
        <taxon>Magnoliopsida</taxon>
        <taxon>eudicotyledons</taxon>
        <taxon>Gunneridae</taxon>
        <taxon>Pentapetalae</taxon>
        <taxon>Caryophyllales</taxon>
        <taxon>Cactineae</taxon>
        <taxon>Cactaceae</taxon>
        <taxon>Cactoideae</taxon>
        <taxon>Echinocereeae</taxon>
        <taxon>Carnegiea</taxon>
    </lineage>
</organism>
<evidence type="ECO:0000259" key="4">
    <source>
        <dbReference type="Pfam" id="PF14432"/>
    </source>
</evidence>
<dbReference type="AlphaFoldDB" id="A0A9Q1GQR3"/>
<dbReference type="FunFam" id="1.25.40.10:FF:000353">
    <property type="entry name" value="Pentatricopeptide repeat-containing protein At4g39530"/>
    <property type="match status" value="1"/>
</dbReference>
<feature type="repeat" description="PPR" evidence="3">
    <location>
        <begin position="255"/>
        <end position="289"/>
    </location>
</feature>
<reference evidence="5" key="1">
    <citation type="submission" date="2022-04" db="EMBL/GenBank/DDBJ databases">
        <title>Carnegiea gigantea Genome sequencing and assembly v2.</title>
        <authorList>
            <person name="Copetti D."/>
            <person name="Sanderson M.J."/>
            <person name="Burquez A."/>
            <person name="Wojciechowski M.F."/>
        </authorList>
    </citation>
    <scope>NUCLEOTIDE SEQUENCE</scope>
    <source>
        <strain evidence="5">SGP5-SGP5p</strain>
        <tissue evidence="5">Aerial part</tissue>
    </source>
</reference>
<dbReference type="GO" id="GO:0008270">
    <property type="term" value="F:zinc ion binding"/>
    <property type="evidence" value="ECO:0007669"/>
    <property type="project" value="InterPro"/>
</dbReference>
<dbReference type="PANTHER" id="PTHR47926">
    <property type="entry name" value="PENTATRICOPEPTIDE REPEAT-CONTAINING PROTEIN"/>
    <property type="match status" value="1"/>
</dbReference>
<proteinExistence type="inferred from homology"/>
<keyword evidence="2" id="KW-0677">Repeat</keyword>
<dbReference type="FunFam" id="1.25.40.10:FF:000031">
    <property type="entry name" value="Pentatricopeptide repeat-containing protein mitochondrial"/>
    <property type="match status" value="1"/>
</dbReference>
<dbReference type="Pfam" id="PF20431">
    <property type="entry name" value="E_motif"/>
    <property type="match status" value="1"/>
</dbReference>
<evidence type="ECO:0000313" key="5">
    <source>
        <dbReference type="EMBL" id="KAJ8423564.1"/>
    </source>
</evidence>
<name>A0A9Q1GQR3_9CARY</name>
<feature type="repeat" description="PPR" evidence="3">
    <location>
        <begin position="53"/>
        <end position="87"/>
    </location>
</feature>
<dbReference type="NCBIfam" id="TIGR00756">
    <property type="entry name" value="PPR"/>
    <property type="match status" value="3"/>
</dbReference>
<dbReference type="InterPro" id="IPR046848">
    <property type="entry name" value="E_motif"/>
</dbReference>
<gene>
    <name evidence="5" type="ORF">Cgig2_018400</name>
</gene>
<feature type="repeat" description="PPR" evidence="3">
    <location>
        <begin position="356"/>
        <end position="390"/>
    </location>
</feature>
<keyword evidence="6" id="KW-1185">Reference proteome</keyword>
<comment type="similarity">
    <text evidence="1">Belongs to the PPR family. PCMP-H subfamily.</text>
</comment>
<dbReference type="Proteomes" id="UP001153076">
    <property type="component" value="Unassembled WGS sequence"/>
</dbReference>
<dbReference type="Gene3D" id="1.25.40.10">
    <property type="entry name" value="Tetratricopeptide repeat domain"/>
    <property type="match status" value="4"/>
</dbReference>
<protein>
    <recommendedName>
        <fullName evidence="4">DYW domain-containing protein</fullName>
    </recommendedName>
</protein>
<dbReference type="PANTHER" id="PTHR47926:SF520">
    <property type="entry name" value="DYW DOMAIN-CONTAINING PROTEIN"/>
    <property type="match status" value="1"/>
</dbReference>
<dbReference type="EMBL" id="JAKOGI010001939">
    <property type="protein sequence ID" value="KAJ8423564.1"/>
    <property type="molecule type" value="Genomic_DNA"/>
</dbReference>
<dbReference type="PROSITE" id="PS51375">
    <property type="entry name" value="PPR"/>
    <property type="match status" value="5"/>
</dbReference>
<evidence type="ECO:0000256" key="2">
    <source>
        <dbReference type="ARBA" id="ARBA00022737"/>
    </source>
</evidence>
<dbReference type="Pfam" id="PF01535">
    <property type="entry name" value="PPR"/>
    <property type="match status" value="5"/>
</dbReference>
<sequence>MERPELACDILACIYKLGHERNAFVGTALIDSFSMSELVDIAREVFDGILLKDMVSWSGMVAGYTENDCFREALELYSKMRMIGFMPNNYTFASGLKACVGLGAVHMAQGIHGCILKAGYEKDNYVSIALLDLYTRHGDLGDAQQIFEDMPKEDVIAWSFVISRSAQTDQSGVAVDMFRRMRQAFVMPNEFTLASMLQACASMAGLNMGKQIHCLVMKLGLDSNVFVSNALIDVYAKCERMEDSISLFEQSKNKNDVTWNTMIVGYCQLGDGEKALMMFKDMLEHNLVPTEVTYSSVLRACASLAAVDPGMQIHSFAIKTKFDRDSVVSNSLLDMYAKCGNIKPACSVFDKMEKRDEVSWNAMISAYAMHGLGREALGIFERMQKTDLKPNKLTFVGVLSACSNMGLLDEGQAYFNSMIRDYGIEPCIEHYTCMVWLLGRAGKLAKAMKLIAEMPLEPSIMVWRAMLGACVIHNDLDLGKIAAEHVLEMEPQDEAAYVLLSNIYASAKRWGSVAHVRKSMKKKGVKKEPGLSWVETQGNVHYFTVGDTSHPDMRLINGMLEWLKKKIQSEGYVPNCNAVLLDVEDDEKERLLWSHSERLALAFAVVRTPLDSPIRIIKNLRICADCHAATKLISKVIQREIVIRDINRFHQFLDGISWDSVTPGSWCSLLYELIEDAHEGVLGIVAVRTCKHWKMEVYMGEAFQTSPWYLSPWRIPLYVHLADINEDFEYLFRNFVEFKNLELGGYSCWVSELAMVYFPFFNKLHSFTPPLPIPLGTNIFISSPEQARFLKMVGGKGEDSLWMVTASLGFFFKLLSDVEMTVPTVGLVRVTRRNYIRKT</sequence>
<dbReference type="GO" id="GO:0009451">
    <property type="term" value="P:RNA modification"/>
    <property type="evidence" value="ECO:0007669"/>
    <property type="project" value="InterPro"/>
</dbReference>
<dbReference type="InterPro" id="IPR032867">
    <property type="entry name" value="DYW_dom"/>
</dbReference>
<dbReference type="OrthoDB" id="749581at2759"/>
<comment type="caution">
    <text evidence="5">The sequence shown here is derived from an EMBL/GenBank/DDBJ whole genome shotgun (WGS) entry which is preliminary data.</text>
</comment>
<evidence type="ECO:0000256" key="3">
    <source>
        <dbReference type="PROSITE-ProRule" id="PRU00708"/>
    </source>
</evidence>
<accession>A0A9Q1GQR3</accession>
<dbReference type="InterPro" id="IPR002885">
    <property type="entry name" value="PPR_rpt"/>
</dbReference>
<feature type="domain" description="DYW" evidence="4">
    <location>
        <begin position="571"/>
        <end position="656"/>
    </location>
</feature>
<dbReference type="FunFam" id="1.25.40.10:FF:000366">
    <property type="entry name" value="Pentatricopeptide (PPR) repeat-containing protein"/>
    <property type="match status" value="1"/>
</dbReference>
<dbReference type="FunFam" id="1.25.40.10:FF:000471">
    <property type="entry name" value="Putative pentatricopeptide repeat-containing protein, mitochondrial"/>
    <property type="match status" value="1"/>
</dbReference>
<dbReference type="Pfam" id="PF13041">
    <property type="entry name" value="PPR_2"/>
    <property type="match status" value="2"/>
</dbReference>
<dbReference type="GO" id="GO:0003723">
    <property type="term" value="F:RNA binding"/>
    <property type="evidence" value="ECO:0007669"/>
    <property type="project" value="InterPro"/>
</dbReference>
<evidence type="ECO:0000313" key="6">
    <source>
        <dbReference type="Proteomes" id="UP001153076"/>
    </source>
</evidence>
<feature type="repeat" description="PPR" evidence="3">
    <location>
        <begin position="325"/>
        <end position="355"/>
    </location>
</feature>
<evidence type="ECO:0000256" key="1">
    <source>
        <dbReference type="ARBA" id="ARBA00006643"/>
    </source>
</evidence>
<feature type="repeat" description="PPR" evidence="3">
    <location>
        <begin position="123"/>
        <end position="157"/>
    </location>
</feature>